<proteinExistence type="predicted"/>
<reference evidence="2" key="2">
    <citation type="submission" date="2015-01" db="EMBL/GenBank/DDBJ databases">
        <title>Evolutionary Origins and Diversification of the Mycorrhizal Mutualists.</title>
        <authorList>
            <consortium name="DOE Joint Genome Institute"/>
            <consortium name="Mycorrhizal Genomics Consortium"/>
            <person name="Kohler A."/>
            <person name="Kuo A."/>
            <person name="Nagy L.G."/>
            <person name="Floudas D."/>
            <person name="Copeland A."/>
            <person name="Barry K.W."/>
            <person name="Cichocki N."/>
            <person name="Veneault-Fourrey C."/>
            <person name="LaButti K."/>
            <person name="Lindquist E.A."/>
            <person name="Lipzen A."/>
            <person name="Lundell T."/>
            <person name="Morin E."/>
            <person name="Murat C."/>
            <person name="Riley R."/>
            <person name="Ohm R."/>
            <person name="Sun H."/>
            <person name="Tunlid A."/>
            <person name="Henrissat B."/>
            <person name="Grigoriev I.V."/>
            <person name="Hibbett D.S."/>
            <person name="Martin F."/>
        </authorList>
    </citation>
    <scope>NUCLEOTIDE SEQUENCE [LARGE SCALE GENOMIC DNA]</scope>
    <source>
        <strain evidence="2">MAFF 305830</strain>
    </source>
</reference>
<accession>A0A0C3AMK4</accession>
<sequence length="241" mass="27454">MNLSTACSVALNSTTLFASSHFISPRYEEAEKEAEHHLLQKRGYYNYIDDVEISRPIFDLGPEATVALVNRLWDANYQDLALGGWSLLDIRTHASMFERAGMAVRHVGDLERKYILAYAFYSDAPLIPIPKEEIAMYRNGIPRSKIGSVLNHIPQTVRQKVLQIIAHLEQRVRIATSDEESDWARIASYLCHSYNAAEVIRDIARKWNYDRDCPLPVGVERHPGTSRLVWKKTGEAFTGHV</sequence>
<reference evidence="1 2" key="1">
    <citation type="submission" date="2014-04" db="EMBL/GenBank/DDBJ databases">
        <authorList>
            <consortium name="DOE Joint Genome Institute"/>
            <person name="Kuo A."/>
            <person name="Zuccaro A."/>
            <person name="Kohler A."/>
            <person name="Nagy L.G."/>
            <person name="Floudas D."/>
            <person name="Copeland A."/>
            <person name="Barry K.W."/>
            <person name="Cichocki N."/>
            <person name="Veneault-Fourrey C."/>
            <person name="LaButti K."/>
            <person name="Lindquist E.A."/>
            <person name="Lipzen A."/>
            <person name="Lundell T."/>
            <person name="Morin E."/>
            <person name="Murat C."/>
            <person name="Sun H."/>
            <person name="Tunlid A."/>
            <person name="Henrissat B."/>
            <person name="Grigoriev I.V."/>
            <person name="Hibbett D.S."/>
            <person name="Martin F."/>
            <person name="Nordberg H.P."/>
            <person name="Cantor M.N."/>
            <person name="Hua S.X."/>
        </authorList>
    </citation>
    <scope>NUCLEOTIDE SEQUENCE [LARGE SCALE GENOMIC DNA]</scope>
    <source>
        <strain evidence="1 2">MAFF 305830</strain>
    </source>
</reference>
<evidence type="ECO:0000313" key="1">
    <source>
        <dbReference type="EMBL" id="KIM20516.1"/>
    </source>
</evidence>
<dbReference type="AlphaFoldDB" id="A0A0C3AMK4"/>
<organism evidence="1 2">
    <name type="scientific">Serendipita vermifera MAFF 305830</name>
    <dbReference type="NCBI Taxonomy" id="933852"/>
    <lineage>
        <taxon>Eukaryota</taxon>
        <taxon>Fungi</taxon>
        <taxon>Dikarya</taxon>
        <taxon>Basidiomycota</taxon>
        <taxon>Agaricomycotina</taxon>
        <taxon>Agaricomycetes</taxon>
        <taxon>Sebacinales</taxon>
        <taxon>Serendipitaceae</taxon>
        <taxon>Serendipita</taxon>
    </lineage>
</organism>
<evidence type="ECO:0000313" key="2">
    <source>
        <dbReference type="Proteomes" id="UP000054097"/>
    </source>
</evidence>
<dbReference type="Proteomes" id="UP000054097">
    <property type="component" value="Unassembled WGS sequence"/>
</dbReference>
<name>A0A0C3AMK4_SERVB</name>
<gene>
    <name evidence="1" type="ORF">M408DRAFT_30299</name>
</gene>
<protein>
    <submittedName>
        <fullName evidence="1">Uncharacterized protein</fullName>
    </submittedName>
</protein>
<dbReference type="HOGENOM" id="CLU_085816_0_0_1"/>
<dbReference type="EMBL" id="KN824427">
    <property type="protein sequence ID" value="KIM20516.1"/>
    <property type="molecule type" value="Genomic_DNA"/>
</dbReference>
<keyword evidence="2" id="KW-1185">Reference proteome</keyword>